<dbReference type="InterPro" id="IPR039793">
    <property type="entry name" value="UROS/Hem4"/>
</dbReference>
<dbReference type="Pfam" id="PF02602">
    <property type="entry name" value="HEM4"/>
    <property type="match status" value="1"/>
</dbReference>
<protein>
    <submittedName>
        <fullName evidence="2">Uroporphyrinogen-III synthase</fullName>
        <ecNumber evidence="2">4.2.1.75</ecNumber>
    </submittedName>
</protein>
<keyword evidence="3" id="KW-1185">Reference proteome</keyword>
<dbReference type="InterPro" id="IPR036108">
    <property type="entry name" value="4pyrrol_syn_uPrphyn_synt_sf"/>
</dbReference>
<dbReference type="SUPFAM" id="SSF69618">
    <property type="entry name" value="HemD-like"/>
    <property type="match status" value="1"/>
</dbReference>
<dbReference type="EC" id="4.2.1.75" evidence="2"/>
<feature type="domain" description="Tetrapyrrole biosynthesis uroporphyrinogen III synthase" evidence="1">
    <location>
        <begin position="20"/>
        <end position="260"/>
    </location>
</feature>
<dbReference type="PANTHER" id="PTHR40082">
    <property type="entry name" value="BLR5956 PROTEIN"/>
    <property type="match status" value="1"/>
</dbReference>
<keyword evidence="2" id="KW-0456">Lyase</keyword>
<gene>
    <name evidence="2" type="ORF">H9647_04945</name>
</gene>
<accession>A0ABR8SV90</accession>
<reference evidence="2 3" key="1">
    <citation type="submission" date="2020-08" db="EMBL/GenBank/DDBJ databases">
        <title>A Genomic Blueprint of the Chicken Gut Microbiome.</title>
        <authorList>
            <person name="Gilroy R."/>
            <person name="Ravi A."/>
            <person name="Getino M."/>
            <person name="Pursley I."/>
            <person name="Horton D.L."/>
            <person name="Alikhan N.-F."/>
            <person name="Baker D."/>
            <person name="Gharbi K."/>
            <person name="Hall N."/>
            <person name="Watson M."/>
            <person name="Adriaenssens E.M."/>
            <person name="Foster-Nyarko E."/>
            <person name="Jarju S."/>
            <person name="Secka A."/>
            <person name="Antonio M."/>
            <person name="Oren A."/>
            <person name="Chaudhuri R."/>
            <person name="La Ragione R.M."/>
            <person name="Hildebrand F."/>
            <person name="Pallen M.J."/>
        </authorList>
    </citation>
    <scope>NUCLEOTIDE SEQUENCE [LARGE SCALE GENOMIC DNA]</scope>
    <source>
        <strain evidence="2 3">Sa2BVA9</strain>
    </source>
</reference>
<dbReference type="RefSeq" id="WP_191798581.1">
    <property type="nucleotide sequence ID" value="NZ_JACSQL010000001.1"/>
</dbReference>
<organism evidence="2 3">
    <name type="scientific">Paenibacillus gallinarum</name>
    <dbReference type="NCBI Taxonomy" id="2762232"/>
    <lineage>
        <taxon>Bacteria</taxon>
        <taxon>Bacillati</taxon>
        <taxon>Bacillota</taxon>
        <taxon>Bacilli</taxon>
        <taxon>Bacillales</taxon>
        <taxon>Paenibacillaceae</taxon>
        <taxon>Paenibacillus</taxon>
    </lineage>
</organism>
<dbReference type="NCBIfam" id="NF004584">
    <property type="entry name" value="PRK05928.2-1"/>
    <property type="match status" value="1"/>
</dbReference>
<sequence>MSKDLQNKKIVIAGSQKTEEMAEIIERRGGIPLVRSLQGLTDSDPVEVEEDVKRFTRQGADWFIFTTGIGFEAMIQAAERLNAVSEFEKRLKETKIACRGYKTNAYLKRSGIHPVVCDDDGTIASMIEKLEVFDFTDQKVWIQLHGELSSQLHHFIQSKGSMDVQVVLPYRYHAPEQETLASLMNELIQREVDAVCFTTRVQVGYLFDYAKEHGREEELKSVFEQDVLAAAVGKVTAEALQDKGVSRIIVPEKERMGALIVEIANYYEGQLNEVKAD</sequence>
<comment type="caution">
    <text evidence="2">The sequence shown here is derived from an EMBL/GenBank/DDBJ whole genome shotgun (WGS) entry which is preliminary data.</text>
</comment>
<dbReference type="InterPro" id="IPR003754">
    <property type="entry name" value="4pyrrol_synth_uPrphyn_synth"/>
</dbReference>
<evidence type="ECO:0000259" key="1">
    <source>
        <dbReference type="Pfam" id="PF02602"/>
    </source>
</evidence>
<name>A0ABR8SV90_9BACL</name>
<dbReference type="Gene3D" id="3.40.50.10090">
    <property type="match status" value="2"/>
</dbReference>
<proteinExistence type="predicted"/>
<dbReference type="Proteomes" id="UP000608071">
    <property type="component" value="Unassembled WGS sequence"/>
</dbReference>
<evidence type="ECO:0000313" key="3">
    <source>
        <dbReference type="Proteomes" id="UP000608071"/>
    </source>
</evidence>
<dbReference type="PANTHER" id="PTHR40082:SF1">
    <property type="entry name" value="BLR5956 PROTEIN"/>
    <property type="match status" value="1"/>
</dbReference>
<dbReference type="EMBL" id="JACSQL010000001">
    <property type="protein sequence ID" value="MBD7967400.1"/>
    <property type="molecule type" value="Genomic_DNA"/>
</dbReference>
<evidence type="ECO:0000313" key="2">
    <source>
        <dbReference type="EMBL" id="MBD7967400.1"/>
    </source>
</evidence>
<dbReference type="GO" id="GO:0004852">
    <property type="term" value="F:uroporphyrinogen-III synthase activity"/>
    <property type="evidence" value="ECO:0007669"/>
    <property type="project" value="UniProtKB-EC"/>
</dbReference>
<dbReference type="CDD" id="cd06578">
    <property type="entry name" value="HemD"/>
    <property type="match status" value="1"/>
</dbReference>